<organism evidence="2 3">
    <name type="scientific">Xenopus laevis</name>
    <name type="common">African clawed frog</name>
    <dbReference type="NCBI Taxonomy" id="8355"/>
    <lineage>
        <taxon>Eukaryota</taxon>
        <taxon>Metazoa</taxon>
        <taxon>Chordata</taxon>
        <taxon>Craniata</taxon>
        <taxon>Vertebrata</taxon>
        <taxon>Euteleostomi</taxon>
        <taxon>Amphibia</taxon>
        <taxon>Batrachia</taxon>
        <taxon>Anura</taxon>
        <taxon>Pipoidea</taxon>
        <taxon>Pipidae</taxon>
        <taxon>Xenopodinae</taxon>
        <taxon>Xenopus</taxon>
        <taxon>Xenopus</taxon>
    </lineage>
</organism>
<sequence length="100" mass="11245">MLLTVTQPFSSSPLPTPVTGSFSESSRISNPHVITLCRKLSRNHDYRKLTARKLSDPHRRRRGSHSVPHVLFFPHRFCPTLFVGGRMWGLRVLRVPGGGG</sequence>
<protein>
    <submittedName>
        <fullName evidence="2">Uncharacterized protein</fullName>
    </submittedName>
</protein>
<evidence type="ECO:0000313" key="3">
    <source>
        <dbReference type="Proteomes" id="UP000694892"/>
    </source>
</evidence>
<reference evidence="3" key="1">
    <citation type="journal article" date="2016" name="Nature">
        <title>Genome evolution in the allotetraploid frog Xenopus laevis.</title>
        <authorList>
            <person name="Session A.M."/>
            <person name="Uno Y."/>
            <person name="Kwon T."/>
            <person name="Chapman J.A."/>
            <person name="Toyoda A."/>
            <person name="Takahashi S."/>
            <person name="Fukui A."/>
            <person name="Hikosaka A."/>
            <person name="Suzuki A."/>
            <person name="Kondo M."/>
            <person name="van Heeringen S.J."/>
            <person name="Quigley I."/>
            <person name="Heinz S."/>
            <person name="Ogino H."/>
            <person name="Ochi H."/>
            <person name="Hellsten U."/>
            <person name="Lyons J.B."/>
            <person name="Simakov O."/>
            <person name="Putnam N."/>
            <person name="Stites J."/>
            <person name="Kuroki Y."/>
            <person name="Tanaka T."/>
            <person name="Michiue T."/>
            <person name="Watanabe M."/>
            <person name="Bogdanovic O."/>
            <person name="Lister R."/>
            <person name="Georgiou G."/>
            <person name="Paranjpe S.S."/>
            <person name="van Kruijsbergen I."/>
            <person name="Shu S."/>
            <person name="Carlson J."/>
            <person name="Kinoshita T."/>
            <person name="Ohta Y."/>
            <person name="Mawaribuchi S."/>
            <person name="Jenkins J."/>
            <person name="Grimwood J."/>
            <person name="Schmutz J."/>
            <person name="Mitros T."/>
            <person name="Mozaffari S.V."/>
            <person name="Suzuki Y."/>
            <person name="Haramoto Y."/>
            <person name="Yamamoto T.S."/>
            <person name="Takagi C."/>
            <person name="Heald R."/>
            <person name="Miller K."/>
            <person name="Haudenschild C."/>
            <person name="Kitzman J."/>
            <person name="Nakayama T."/>
            <person name="Izutsu Y."/>
            <person name="Robert J."/>
            <person name="Fortriede J."/>
            <person name="Burns K."/>
            <person name="Lotay V."/>
            <person name="Karimi K."/>
            <person name="Yasuoka Y."/>
            <person name="Dichmann D.S."/>
            <person name="Flajnik M.F."/>
            <person name="Houston D.W."/>
            <person name="Shendure J."/>
            <person name="DuPasquier L."/>
            <person name="Vize P.D."/>
            <person name="Zorn A.M."/>
            <person name="Ito M."/>
            <person name="Marcotte E.M."/>
            <person name="Wallingford J.B."/>
            <person name="Ito Y."/>
            <person name="Asashima M."/>
            <person name="Ueno N."/>
            <person name="Matsuda Y."/>
            <person name="Veenstra G.J."/>
            <person name="Fujiyama A."/>
            <person name="Harland R.M."/>
            <person name="Taira M."/>
            <person name="Rokhsar D.S."/>
        </authorList>
    </citation>
    <scope>NUCLEOTIDE SEQUENCE [LARGE SCALE GENOMIC DNA]</scope>
    <source>
        <strain evidence="3">J</strain>
    </source>
</reference>
<dbReference type="Proteomes" id="UP000694892">
    <property type="component" value="Chromosome 6S"/>
</dbReference>
<dbReference type="EMBL" id="CM004477">
    <property type="protein sequence ID" value="OCT74702.1"/>
    <property type="molecule type" value="Genomic_DNA"/>
</dbReference>
<name>A0A974HE75_XENLA</name>
<dbReference type="AlphaFoldDB" id="A0A974HE75"/>
<gene>
    <name evidence="2" type="ORF">XELAEV_18033690mg</name>
</gene>
<feature type="region of interest" description="Disordered" evidence="1">
    <location>
        <begin position="1"/>
        <end position="26"/>
    </location>
</feature>
<proteinExistence type="predicted"/>
<evidence type="ECO:0000313" key="2">
    <source>
        <dbReference type="EMBL" id="OCT74702.1"/>
    </source>
</evidence>
<evidence type="ECO:0000256" key="1">
    <source>
        <dbReference type="SAM" id="MobiDB-lite"/>
    </source>
</evidence>
<accession>A0A974HE75</accession>